<dbReference type="PANTHER" id="PTHR31618">
    <property type="entry name" value="MECHANOSENSITIVE ION CHANNEL PROTEIN 5"/>
    <property type="match status" value="1"/>
</dbReference>
<feature type="transmembrane region" description="Helical" evidence="7">
    <location>
        <begin position="182"/>
        <end position="202"/>
    </location>
</feature>
<feature type="compositionally biased region" description="Basic and acidic residues" evidence="6">
    <location>
        <begin position="45"/>
        <end position="55"/>
    </location>
</feature>
<comment type="subcellular location">
    <subcellularLocation>
        <location evidence="1">Membrane</location>
        <topology evidence="1">Multi-pass membrane protein</topology>
    </subcellularLocation>
</comment>
<comment type="caution">
    <text evidence="9">The sequence shown here is derived from an EMBL/GenBank/DDBJ whole genome shotgun (WGS) entry which is preliminary data.</text>
</comment>
<dbReference type="GO" id="GO:0006820">
    <property type="term" value="P:monoatomic anion transport"/>
    <property type="evidence" value="ECO:0007669"/>
    <property type="project" value="TreeGrafter"/>
</dbReference>
<evidence type="ECO:0000256" key="1">
    <source>
        <dbReference type="ARBA" id="ARBA00004141"/>
    </source>
</evidence>
<feature type="transmembrane region" description="Helical" evidence="7">
    <location>
        <begin position="253"/>
        <end position="277"/>
    </location>
</feature>
<gene>
    <name evidence="9" type="ORF">M0811_03161</name>
</gene>
<evidence type="ECO:0000256" key="4">
    <source>
        <dbReference type="ARBA" id="ARBA00022989"/>
    </source>
</evidence>
<proteinExistence type="inferred from homology"/>
<dbReference type="InterPro" id="IPR016688">
    <property type="entry name" value="MscS-like_plants/fungi"/>
</dbReference>
<evidence type="ECO:0000256" key="2">
    <source>
        <dbReference type="ARBA" id="ARBA00008017"/>
    </source>
</evidence>
<evidence type="ECO:0000256" key="3">
    <source>
        <dbReference type="ARBA" id="ARBA00022692"/>
    </source>
</evidence>
<keyword evidence="10" id="KW-1185">Reference proteome</keyword>
<dbReference type="GO" id="GO:0005886">
    <property type="term" value="C:plasma membrane"/>
    <property type="evidence" value="ECO:0007669"/>
    <property type="project" value="TreeGrafter"/>
</dbReference>
<feature type="region of interest" description="Disordered" evidence="6">
    <location>
        <begin position="78"/>
        <end position="104"/>
    </location>
</feature>
<dbReference type="Proteomes" id="UP001149090">
    <property type="component" value="Unassembled WGS sequence"/>
</dbReference>
<feature type="compositionally biased region" description="Basic and acidic residues" evidence="6">
    <location>
        <begin position="684"/>
        <end position="698"/>
    </location>
</feature>
<evidence type="ECO:0000256" key="7">
    <source>
        <dbReference type="SAM" id="Phobius"/>
    </source>
</evidence>
<keyword evidence="4 7" id="KW-1133">Transmembrane helix</keyword>
<dbReference type="AlphaFoldDB" id="A0A9Q0L5R7"/>
<dbReference type="InterPro" id="IPR010920">
    <property type="entry name" value="LSM_dom_sf"/>
</dbReference>
<feature type="domain" description="Mechanosensitive ion channel MscS" evidence="8">
    <location>
        <begin position="483"/>
        <end position="550"/>
    </location>
</feature>
<sequence>MEPSRLSISRNVDSLGKKLRKTNVSKFNRENESILHPDSIQLSTDSEKDKPKDNLENESDFEVIVDFENPELNQAIENHENQEIENQEIENQEKKKKKKKTTDFSQQPILLRKIIEQRLQQKAQEPLKEKPIQHEEKESNVSCFYKYKKFLIFLIPFSVFGFIALIFYLFDSSAKIWEVKVHMWGFTIIFLYGTYWGFYFIFSRIYWALGFCLKPSKLYRIKPLRLPAGLAFASLTAYIVWDTILAASLRTTFINQLLLFILFQNLMFFTNFFNMLIPKILINFWIKMLNESTPLQDKNIINMSQKKPRLMSKKQKKLMNFGISKARKLFLQQNDILYVKKNEALNNKVDIFVEEIMSNADIQEKGYLTYLDFELFFHPHKAKKAFLFFLSSPILEDSELKQQKITQEILKPKITDFFIERGHLKKTIQQHQSLSEIVKKLLKFVYWVIMIIVFLIIIKVDLGSLFLALVTLLVSLSFAFSGIIKNFVDSLTLIFGVKPYDTGDIISINDTRYTIKGIDLYKTTLEDFSGKLTTITNWSMLSKDITNYKRSSRVSIYTIIGISSKTSTKKIIQFGEKLDSFIKSNPESFEPKFSFKIDGLDKSTEKLNLRFNVTIKCNSWQEFPIWTDLKNDFYLFCNNTFNELGIAYEYPSMDLDIIMKNSNSNFKLKQKQKEKQKQKQKSINKKEIKNEIDEKKEK</sequence>
<evidence type="ECO:0000256" key="5">
    <source>
        <dbReference type="ARBA" id="ARBA00023136"/>
    </source>
</evidence>
<evidence type="ECO:0000313" key="9">
    <source>
        <dbReference type="EMBL" id="KAJ5066817.1"/>
    </source>
</evidence>
<comment type="similarity">
    <text evidence="2">Belongs to the MscS (TC 1.A.23) family.</text>
</comment>
<keyword evidence="3 7" id="KW-0812">Transmembrane</keyword>
<dbReference type="Pfam" id="PF00924">
    <property type="entry name" value="MS_channel_2nd"/>
    <property type="match status" value="1"/>
</dbReference>
<dbReference type="PANTHER" id="PTHR31618:SF1">
    <property type="entry name" value="EF-HAND DOMAIN-CONTAINING PROTEIN"/>
    <property type="match status" value="1"/>
</dbReference>
<feature type="transmembrane region" description="Helical" evidence="7">
    <location>
        <begin position="223"/>
        <end position="241"/>
    </location>
</feature>
<dbReference type="Gene3D" id="1.10.287.1260">
    <property type="match status" value="1"/>
</dbReference>
<dbReference type="InterPro" id="IPR006685">
    <property type="entry name" value="MscS_channel_2nd"/>
</dbReference>
<evidence type="ECO:0000313" key="10">
    <source>
        <dbReference type="Proteomes" id="UP001149090"/>
    </source>
</evidence>
<dbReference type="OrthoDB" id="544685at2759"/>
<feature type="region of interest" description="Disordered" evidence="6">
    <location>
        <begin position="668"/>
        <end position="698"/>
    </location>
</feature>
<dbReference type="SUPFAM" id="SSF50182">
    <property type="entry name" value="Sm-like ribonucleoproteins"/>
    <property type="match status" value="1"/>
</dbReference>
<protein>
    <submittedName>
        <fullName evidence="9">Mechanosensitive ion channel protein</fullName>
    </submittedName>
</protein>
<keyword evidence="5 7" id="KW-0472">Membrane</keyword>
<dbReference type="EMBL" id="JAPDFW010000136">
    <property type="protein sequence ID" value="KAJ5066817.1"/>
    <property type="molecule type" value="Genomic_DNA"/>
</dbReference>
<reference evidence="9" key="1">
    <citation type="submission" date="2022-10" db="EMBL/GenBank/DDBJ databases">
        <title>Novel sulphate-reducing endosymbionts in the free-living metamonad Anaeramoeba.</title>
        <authorList>
            <person name="Jerlstrom-Hultqvist J."/>
            <person name="Cepicka I."/>
            <person name="Gallot-Lavallee L."/>
            <person name="Salas-Leiva D."/>
            <person name="Curtis B.A."/>
            <person name="Zahonova K."/>
            <person name="Pipaliya S."/>
            <person name="Dacks J."/>
            <person name="Roger A.J."/>
        </authorList>
    </citation>
    <scope>NUCLEOTIDE SEQUENCE</scope>
    <source>
        <strain evidence="9">BMAN</strain>
    </source>
</reference>
<name>A0A9Q0L5R7_ANAIG</name>
<organism evidence="9 10">
    <name type="scientific">Anaeramoeba ignava</name>
    <name type="common">Anaerobic marine amoeba</name>
    <dbReference type="NCBI Taxonomy" id="1746090"/>
    <lineage>
        <taxon>Eukaryota</taxon>
        <taxon>Metamonada</taxon>
        <taxon>Anaeramoebidae</taxon>
        <taxon>Anaeramoeba</taxon>
    </lineage>
</organism>
<dbReference type="GO" id="GO:0008381">
    <property type="term" value="F:mechanosensitive monoatomic ion channel activity"/>
    <property type="evidence" value="ECO:0007669"/>
    <property type="project" value="TreeGrafter"/>
</dbReference>
<feature type="transmembrane region" description="Helical" evidence="7">
    <location>
        <begin position="150"/>
        <end position="170"/>
    </location>
</feature>
<evidence type="ECO:0000259" key="8">
    <source>
        <dbReference type="Pfam" id="PF00924"/>
    </source>
</evidence>
<dbReference type="Gene3D" id="2.30.30.60">
    <property type="match status" value="1"/>
</dbReference>
<feature type="region of interest" description="Disordered" evidence="6">
    <location>
        <begin position="28"/>
        <end position="55"/>
    </location>
</feature>
<evidence type="ECO:0000256" key="6">
    <source>
        <dbReference type="SAM" id="MobiDB-lite"/>
    </source>
</evidence>
<feature type="transmembrane region" description="Helical" evidence="7">
    <location>
        <begin position="441"/>
        <end position="458"/>
    </location>
</feature>
<accession>A0A9Q0L5R7</accession>
<feature type="transmembrane region" description="Helical" evidence="7">
    <location>
        <begin position="464"/>
        <end position="484"/>
    </location>
</feature>
<dbReference type="InterPro" id="IPR023408">
    <property type="entry name" value="MscS_beta-dom_sf"/>
</dbReference>